<accession>A0A0F9UTY1</accession>
<evidence type="ECO:0000259" key="2">
    <source>
        <dbReference type="PROSITE" id="PS50887"/>
    </source>
</evidence>
<sequence length="361" mass="40028">MPPKFRTQDSEARATARSALGDADQRALLRLVFLSTGLTLCCFAMLQLSNHNLLLALAEITAGLLLLWGGWKIVEVRDLRPWTYLYLLPTFCFLLYIMVMPDASQTAFVWIYLVPIMSYLLLGRTAGFLLAAPFVMLAAALYVWRYAEIREAAGLIDLGNAMLCGALLMLFVHIYESRRASAQRILERVAETDALTGVLNRGRFQQLFTQAAQEAARSHQAFCLVLLDVDHFKQVNDSWGHVVGDRALQHLCTVLQQRLRVTDHLGRLGGEEFGLLLLNTDLAAGATLVEDLRQQLFDRPLAVNGMRVPLSATFGVVQWPADGADPEALYRCADQRLYRGKAYGRNRVVSAGAGLAVSDIG</sequence>
<keyword evidence="1" id="KW-0812">Transmembrane</keyword>
<dbReference type="PROSITE" id="PS50887">
    <property type="entry name" value="GGDEF"/>
    <property type="match status" value="1"/>
</dbReference>
<dbReference type="Gene3D" id="3.30.70.270">
    <property type="match status" value="1"/>
</dbReference>
<proteinExistence type="predicted"/>
<dbReference type="NCBIfam" id="TIGR00254">
    <property type="entry name" value="GGDEF"/>
    <property type="match status" value="1"/>
</dbReference>
<gene>
    <name evidence="3" type="ORF">LCGC14_0179720</name>
</gene>
<feature type="transmembrane region" description="Helical" evidence="1">
    <location>
        <begin position="153"/>
        <end position="175"/>
    </location>
</feature>
<dbReference type="InterPro" id="IPR029787">
    <property type="entry name" value="Nucleotide_cyclase"/>
</dbReference>
<dbReference type="GO" id="GO:0043709">
    <property type="term" value="P:cell adhesion involved in single-species biofilm formation"/>
    <property type="evidence" value="ECO:0007669"/>
    <property type="project" value="TreeGrafter"/>
</dbReference>
<protein>
    <recommendedName>
        <fullName evidence="2">GGDEF domain-containing protein</fullName>
    </recommendedName>
</protein>
<feature type="transmembrane region" description="Helical" evidence="1">
    <location>
        <begin position="27"/>
        <end position="46"/>
    </location>
</feature>
<feature type="transmembrane region" description="Helical" evidence="1">
    <location>
        <begin position="105"/>
        <end position="122"/>
    </location>
</feature>
<dbReference type="PANTHER" id="PTHR45138">
    <property type="entry name" value="REGULATORY COMPONENTS OF SENSORY TRANSDUCTION SYSTEM"/>
    <property type="match status" value="1"/>
</dbReference>
<organism evidence="3">
    <name type="scientific">marine sediment metagenome</name>
    <dbReference type="NCBI Taxonomy" id="412755"/>
    <lineage>
        <taxon>unclassified sequences</taxon>
        <taxon>metagenomes</taxon>
        <taxon>ecological metagenomes</taxon>
    </lineage>
</organism>
<dbReference type="SMART" id="SM00267">
    <property type="entry name" value="GGDEF"/>
    <property type="match status" value="1"/>
</dbReference>
<dbReference type="InterPro" id="IPR048435">
    <property type="entry name" value="MASE6"/>
</dbReference>
<dbReference type="GO" id="GO:1902201">
    <property type="term" value="P:negative regulation of bacterial-type flagellum-dependent cell motility"/>
    <property type="evidence" value="ECO:0007669"/>
    <property type="project" value="TreeGrafter"/>
</dbReference>
<keyword evidence="1" id="KW-1133">Transmembrane helix</keyword>
<dbReference type="PANTHER" id="PTHR45138:SF9">
    <property type="entry name" value="DIGUANYLATE CYCLASE DGCM-RELATED"/>
    <property type="match status" value="1"/>
</dbReference>
<feature type="transmembrane region" description="Helical" evidence="1">
    <location>
        <begin position="83"/>
        <end position="99"/>
    </location>
</feature>
<dbReference type="Pfam" id="PF20966">
    <property type="entry name" value="MASE6"/>
    <property type="match status" value="1"/>
</dbReference>
<dbReference type="SUPFAM" id="SSF55073">
    <property type="entry name" value="Nucleotide cyclase"/>
    <property type="match status" value="1"/>
</dbReference>
<dbReference type="CDD" id="cd01949">
    <property type="entry name" value="GGDEF"/>
    <property type="match status" value="1"/>
</dbReference>
<evidence type="ECO:0000313" key="3">
    <source>
        <dbReference type="EMBL" id="KKN95159.1"/>
    </source>
</evidence>
<dbReference type="GO" id="GO:0052621">
    <property type="term" value="F:diguanylate cyclase activity"/>
    <property type="evidence" value="ECO:0007669"/>
    <property type="project" value="TreeGrafter"/>
</dbReference>
<feature type="transmembrane region" description="Helical" evidence="1">
    <location>
        <begin position="52"/>
        <end position="71"/>
    </location>
</feature>
<dbReference type="GO" id="GO:0005886">
    <property type="term" value="C:plasma membrane"/>
    <property type="evidence" value="ECO:0007669"/>
    <property type="project" value="TreeGrafter"/>
</dbReference>
<reference evidence="3" key="1">
    <citation type="journal article" date="2015" name="Nature">
        <title>Complex archaea that bridge the gap between prokaryotes and eukaryotes.</title>
        <authorList>
            <person name="Spang A."/>
            <person name="Saw J.H."/>
            <person name="Jorgensen S.L."/>
            <person name="Zaremba-Niedzwiedzka K."/>
            <person name="Martijn J."/>
            <person name="Lind A.E."/>
            <person name="van Eijk R."/>
            <person name="Schleper C."/>
            <person name="Guy L."/>
            <person name="Ettema T.J."/>
        </authorList>
    </citation>
    <scope>NUCLEOTIDE SEQUENCE</scope>
</reference>
<keyword evidence="1" id="KW-0472">Membrane</keyword>
<evidence type="ECO:0000256" key="1">
    <source>
        <dbReference type="SAM" id="Phobius"/>
    </source>
</evidence>
<dbReference type="EMBL" id="LAZR01000072">
    <property type="protein sequence ID" value="KKN95159.1"/>
    <property type="molecule type" value="Genomic_DNA"/>
</dbReference>
<comment type="caution">
    <text evidence="3">The sequence shown here is derived from an EMBL/GenBank/DDBJ whole genome shotgun (WGS) entry which is preliminary data.</text>
</comment>
<feature type="domain" description="GGDEF" evidence="2">
    <location>
        <begin position="220"/>
        <end position="353"/>
    </location>
</feature>
<feature type="transmembrane region" description="Helical" evidence="1">
    <location>
        <begin position="129"/>
        <end position="147"/>
    </location>
</feature>
<dbReference type="FunFam" id="3.30.70.270:FF:000001">
    <property type="entry name" value="Diguanylate cyclase domain protein"/>
    <property type="match status" value="1"/>
</dbReference>
<name>A0A0F9UTY1_9ZZZZ</name>
<dbReference type="AlphaFoldDB" id="A0A0F9UTY1"/>
<dbReference type="InterPro" id="IPR000160">
    <property type="entry name" value="GGDEF_dom"/>
</dbReference>
<dbReference type="InterPro" id="IPR050469">
    <property type="entry name" value="Diguanylate_Cyclase"/>
</dbReference>
<dbReference type="Pfam" id="PF00990">
    <property type="entry name" value="GGDEF"/>
    <property type="match status" value="1"/>
</dbReference>
<dbReference type="InterPro" id="IPR043128">
    <property type="entry name" value="Rev_trsase/Diguanyl_cyclase"/>
</dbReference>